<dbReference type="PRINTS" id="PR00344">
    <property type="entry name" value="BCTRLSENSOR"/>
</dbReference>
<evidence type="ECO:0000256" key="14">
    <source>
        <dbReference type="SAM" id="Phobius"/>
    </source>
</evidence>
<feature type="transmembrane region" description="Helical" evidence="14">
    <location>
        <begin position="395"/>
        <end position="419"/>
    </location>
</feature>
<dbReference type="SMART" id="SM00388">
    <property type="entry name" value="HisKA"/>
    <property type="match status" value="1"/>
</dbReference>
<feature type="transmembrane region" description="Helical" evidence="14">
    <location>
        <begin position="6"/>
        <end position="27"/>
    </location>
</feature>
<dbReference type="AlphaFoldDB" id="A0A2A4MFY9"/>
<organism evidence="17 18">
    <name type="scientific">SAR86 cluster bacterium</name>
    <dbReference type="NCBI Taxonomy" id="2030880"/>
    <lineage>
        <taxon>Bacteria</taxon>
        <taxon>Pseudomonadati</taxon>
        <taxon>Pseudomonadota</taxon>
        <taxon>Gammaproteobacteria</taxon>
        <taxon>SAR86 cluster</taxon>
    </lineage>
</organism>
<gene>
    <name evidence="17" type="ORF">COC19_08165</name>
</gene>
<keyword evidence="9" id="KW-0418">Kinase</keyword>
<reference evidence="18" key="1">
    <citation type="submission" date="2017-08" db="EMBL/GenBank/DDBJ databases">
        <title>A dynamic microbial community with high functional redundancy inhabits the cold, oxic subseafloor aquifer.</title>
        <authorList>
            <person name="Tully B.J."/>
            <person name="Wheat C.G."/>
            <person name="Glazer B.T."/>
            <person name="Huber J.A."/>
        </authorList>
    </citation>
    <scope>NUCLEOTIDE SEQUENCE [LARGE SCALE GENOMIC DNA]</scope>
</reference>
<evidence type="ECO:0000256" key="12">
    <source>
        <dbReference type="ARBA" id="ARBA00023012"/>
    </source>
</evidence>
<feature type="transmembrane region" description="Helical" evidence="14">
    <location>
        <begin position="269"/>
        <end position="292"/>
    </location>
</feature>
<dbReference type="InterPro" id="IPR005467">
    <property type="entry name" value="His_kinase_dom"/>
</dbReference>
<feature type="transmembrane region" description="Helical" evidence="14">
    <location>
        <begin position="373"/>
        <end position="389"/>
    </location>
</feature>
<dbReference type="CDD" id="cd00082">
    <property type="entry name" value="HisKA"/>
    <property type="match status" value="1"/>
</dbReference>
<dbReference type="PANTHER" id="PTHR43065">
    <property type="entry name" value="SENSOR HISTIDINE KINASE"/>
    <property type="match status" value="1"/>
</dbReference>
<keyword evidence="13 14" id="KW-0472">Membrane</keyword>
<keyword evidence="5" id="KW-0597">Phosphoprotein</keyword>
<evidence type="ECO:0000256" key="9">
    <source>
        <dbReference type="ARBA" id="ARBA00022777"/>
    </source>
</evidence>
<dbReference type="InterPro" id="IPR038377">
    <property type="entry name" value="Na/Glc_symporter_sf"/>
</dbReference>
<dbReference type="EC" id="2.7.13.3" evidence="4"/>
<feature type="transmembrane region" description="Helical" evidence="14">
    <location>
        <begin position="112"/>
        <end position="133"/>
    </location>
</feature>
<dbReference type="InterPro" id="IPR003661">
    <property type="entry name" value="HisK_dim/P_dom"/>
</dbReference>
<evidence type="ECO:0000256" key="8">
    <source>
        <dbReference type="ARBA" id="ARBA00022741"/>
    </source>
</evidence>
<protein>
    <recommendedName>
        <fullName evidence="4">histidine kinase</fullName>
        <ecNumber evidence="4">2.7.13.3</ecNumber>
    </recommendedName>
</protein>
<feature type="transmembrane region" description="Helical" evidence="14">
    <location>
        <begin position="426"/>
        <end position="448"/>
    </location>
</feature>
<feature type="domain" description="Histidine kinase" evidence="15">
    <location>
        <begin position="752"/>
        <end position="967"/>
    </location>
</feature>
<feature type="transmembrane region" description="Helical" evidence="14">
    <location>
        <begin position="70"/>
        <end position="91"/>
    </location>
</feature>
<comment type="catalytic activity">
    <reaction evidence="1">
        <text>ATP + protein L-histidine = ADP + protein N-phospho-L-histidine.</text>
        <dbReference type="EC" id="2.7.13.3"/>
    </reaction>
</comment>
<dbReference type="SMART" id="SM00387">
    <property type="entry name" value="HATPase_c"/>
    <property type="match status" value="1"/>
</dbReference>
<dbReference type="GO" id="GO:0022857">
    <property type="term" value="F:transmembrane transporter activity"/>
    <property type="evidence" value="ECO:0007669"/>
    <property type="project" value="InterPro"/>
</dbReference>
<dbReference type="Pfam" id="PF00512">
    <property type="entry name" value="HisKA"/>
    <property type="match status" value="1"/>
</dbReference>
<dbReference type="GO" id="GO:0000155">
    <property type="term" value="F:phosphorelay sensor kinase activity"/>
    <property type="evidence" value="ECO:0007669"/>
    <property type="project" value="InterPro"/>
</dbReference>
<evidence type="ECO:0000256" key="11">
    <source>
        <dbReference type="ARBA" id="ARBA00022989"/>
    </source>
</evidence>
<dbReference type="InterPro" id="IPR003594">
    <property type="entry name" value="HATPase_dom"/>
</dbReference>
<dbReference type="Gene3D" id="3.30.450.20">
    <property type="entry name" value="PAS domain"/>
    <property type="match status" value="1"/>
</dbReference>
<evidence type="ECO:0000256" key="4">
    <source>
        <dbReference type="ARBA" id="ARBA00012438"/>
    </source>
</evidence>
<dbReference type="InterPro" id="IPR001734">
    <property type="entry name" value="Na/solute_symporter"/>
</dbReference>
<comment type="subcellular location">
    <subcellularLocation>
        <location evidence="2">Membrane</location>
        <topology evidence="2">Multi-pass membrane protein</topology>
    </subcellularLocation>
</comment>
<dbReference type="GO" id="GO:0016020">
    <property type="term" value="C:membrane"/>
    <property type="evidence" value="ECO:0007669"/>
    <property type="project" value="UniProtKB-SubCell"/>
</dbReference>
<dbReference type="Proteomes" id="UP000218172">
    <property type="component" value="Unassembled WGS sequence"/>
</dbReference>
<dbReference type="InterPro" id="IPR035965">
    <property type="entry name" value="PAS-like_dom_sf"/>
</dbReference>
<dbReference type="PROSITE" id="PS50283">
    <property type="entry name" value="NA_SOLUT_SYMP_3"/>
    <property type="match status" value="1"/>
</dbReference>
<dbReference type="SUPFAM" id="SSF47384">
    <property type="entry name" value="Homodimeric domain of signal transducing histidine kinase"/>
    <property type="match status" value="1"/>
</dbReference>
<feature type="transmembrane region" description="Helical" evidence="14">
    <location>
        <begin position="191"/>
        <end position="215"/>
    </location>
</feature>
<evidence type="ECO:0000256" key="5">
    <source>
        <dbReference type="ARBA" id="ARBA00022553"/>
    </source>
</evidence>
<keyword evidence="8" id="KW-0547">Nucleotide-binding</keyword>
<dbReference type="PROSITE" id="PS50109">
    <property type="entry name" value="HIS_KIN"/>
    <property type="match status" value="1"/>
</dbReference>
<dbReference type="Pfam" id="PF02518">
    <property type="entry name" value="HATPase_c"/>
    <property type="match status" value="1"/>
</dbReference>
<feature type="transmembrane region" description="Helical" evidence="14">
    <location>
        <begin position="235"/>
        <end position="257"/>
    </location>
</feature>
<dbReference type="Pfam" id="PF00989">
    <property type="entry name" value="PAS"/>
    <property type="match status" value="1"/>
</dbReference>
<proteinExistence type="inferred from homology"/>
<keyword evidence="6" id="KW-0808">Transferase</keyword>
<evidence type="ECO:0000256" key="10">
    <source>
        <dbReference type="ARBA" id="ARBA00022840"/>
    </source>
</evidence>
<name>A0A2A4MFY9_9GAMM</name>
<feature type="domain" description="PAS" evidence="16">
    <location>
        <begin position="617"/>
        <end position="670"/>
    </location>
</feature>
<dbReference type="GO" id="GO:0005524">
    <property type="term" value="F:ATP binding"/>
    <property type="evidence" value="ECO:0007669"/>
    <property type="project" value="UniProtKB-KW"/>
</dbReference>
<evidence type="ECO:0000313" key="18">
    <source>
        <dbReference type="Proteomes" id="UP000218172"/>
    </source>
</evidence>
<dbReference type="InterPro" id="IPR000014">
    <property type="entry name" value="PAS"/>
</dbReference>
<dbReference type="Gene3D" id="1.20.1730.10">
    <property type="entry name" value="Sodium/glucose cotransporter"/>
    <property type="match status" value="1"/>
</dbReference>
<evidence type="ECO:0000256" key="3">
    <source>
        <dbReference type="ARBA" id="ARBA00006434"/>
    </source>
</evidence>
<comment type="caution">
    <text evidence="17">The sequence shown here is derived from an EMBL/GenBank/DDBJ whole genome shotgun (WGS) entry which is preliminary data.</text>
</comment>
<evidence type="ECO:0000256" key="6">
    <source>
        <dbReference type="ARBA" id="ARBA00022679"/>
    </source>
</evidence>
<dbReference type="InterPro" id="IPR004358">
    <property type="entry name" value="Sig_transdc_His_kin-like_C"/>
</dbReference>
<dbReference type="EMBL" id="NVQR01000150">
    <property type="protein sequence ID" value="PCH58842.1"/>
    <property type="molecule type" value="Genomic_DNA"/>
</dbReference>
<dbReference type="SMART" id="SM00091">
    <property type="entry name" value="PAS"/>
    <property type="match status" value="1"/>
</dbReference>
<dbReference type="SUPFAM" id="SSF55874">
    <property type="entry name" value="ATPase domain of HSP90 chaperone/DNA topoisomerase II/histidine kinase"/>
    <property type="match status" value="1"/>
</dbReference>
<keyword evidence="10" id="KW-0067">ATP-binding</keyword>
<dbReference type="CDD" id="cd00130">
    <property type="entry name" value="PAS"/>
    <property type="match status" value="1"/>
</dbReference>
<dbReference type="InterPro" id="IPR013767">
    <property type="entry name" value="PAS_fold"/>
</dbReference>
<dbReference type="Gene3D" id="3.30.565.10">
    <property type="entry name" value="Histidine kinase-like ATPase, C-terminal domain"/>
    <property type="match status" value="1"/>
</dbReference>
<feature type="transmembrane region" description="Helical" evidence="14">
    <location>
        <begin position="318"/>
        <end position="342"/>
    </location>
</feature>
<keyword evidence="7 14" id="KW-0812">Transmembrane</keyword>
<keyword evidence="11 14" id="KW-1133">Transmembrane helix</keyword>
<evidence type="ECO:0000256" key="2">
    <source>
        <dbReference type="ARBA" id="ARBA00004141"/>
    </source>
</evidence>
<feature type="transmembrane region" description="Helical" evidence="14">
    <location>
        <begin position="39"/>
        <end position="58"/>
    </location>
</feature>
<dbReference type="Gene3D" id="1.10.287.130">
    <property type="match status" value="1"/>
</dbReference>
<dbReference type="InterPro" id="IPR036890">
    <property type="entry name" value="HATPase_C_sf"/>
</dbReference>
<accession>A0A2A4MFY9</accession>
<dbReference type="PANTHER" id="PTHR43065:SF10">
    <property type="entry name" value="PEROXIDE STRESS-ACTIVATED HISTIDINE KINASE MAK3"/>
    <property type="match status" value="1"/>
</dbReference>
<dbReference type="PROSITE" id="PS50112">
    <property type="entry name" value="PAS"/>
    <property type="match status" value="1"/>
</dbReference>
<evidence type="ECO:0000259" key="15">
    <source>
        <dbReference type="PROSITE" id="PS50109"/>
    </source>
</evidence>
<evidence type="ECO:0000256" key="13">
    <source>
        <dbReference type="ARBA" id="ARBA00023136"/>
    </source>
</evidence>
<keyword evidence="12" id="KW-0902">Two-component regulatory system</keyword>
<evidence type="ECO:0000256" key="1">
    <source>
        <dbReference type="ARBA" id="ARBA00000085"/>
    </source>
</evidence>
<evidence type="ECO:0000259" key="16">
    <source>
        <dbReference type="PROSITE" id="PS50112"/>
    </source>
</evidence>
<dbReference type="SUPFAM" id="SSF55785">
    <property type="entry name" value="PYP-like sensor domain (PAS domain)"/>
    <property type="match status" value="1"/>
</dbReference>
<feature type="transmembrane region" description="Helical" evidence="14">
    <location>
        <begin position="153"/>
        <end position="170"/>
    </location>
</feature>
<dbReference type="InterPro" id="IPR036097">
    <property type="entry name" value="HisK_dim/P_sf"/>
</dbReference>
<sequence length="969" mass="106804">MNFELTTIFGLGIAYLSLLFGIAYSTNRGWIPQKIVHHPAVYVLSLGVFASVWAYHMSVGNAQREGYGYLAQYVGISLAFLLSPLLLRPLLELTRTHQLSSLADLIAFRYRSPWAGTLTTLCILIGVTPLIALQIQAVADTISLLSPDASPNVLAFSFCIMITLFAVLFGTSHSSRSRHDGLVMAIAFESVVKLFALLAVGVFAIYGGFGGFGAMEQWLQSQPELIETLKGGSNLSSFHVLALLFFTATVAMPHMFYLSFNENSTPRKLAIASWGVPLYFLILSLPILPILWAGLHSGSTVQAEYFPVIIGMEYQSELFTLIGFIGSLSAASGLIIVITLALSNMCLNHLVLPLFQPKANDDIYKWLLHRRRILITGLIWAGFLFYYLPSDRASVQIVGIVAFSACLQFLPGIIAILYWPQANKKGFIAGLITGVCLWFLFLIIPIFIMSEPISILSLNLENVAIFSLIYNSLLFVIVSLLTSTSSEELSAADLCALDTIKRRKRTGLVAKSSQEFIKSLSKPLGKKTATREVNKALKDLKISKSESRPYTLRLLRGRLEANLSGLMGPTFARELIDSYLPFRIVSEYGSTDVNVIESRIESYRSNLSGMAADLDNLRRYHRQILLDLPLGVCSLGVDQEIIMWNHALEELTGIKGGEVIGSSLSDLANPWQTLLGDFIIDNNPHAYKQHFDLGNRAMTVNLHKASIEKPGNLGMQLNGLIILLEDITETAQLEASLTHSERLASIGRFAAGVAHEIGNPITGIACLAQHIRDEYPEDELNSMAKQIIEQTKRTSTIVQSLVNFAHAGNVNTDHQHEVVNIKECFTDTKTLISLDNKNRELNFEFTCVEGAAILADAQRLLQVFVNLLSNARDASQASNTISMDAKIINNQVQISVTDEGFGIPISIQDRIFDPFFTTKEVGDGTGLGLSLVFSIIEEFNGTIEIISPYNKDRGNGTQVILRFPCYHAQ</sequence>
<comment type="similarity">
    <text evidence="3">Belongs to the sodium:solute symporter (SSF) (TC 2.A.21) family.</text>
</comment>
<evidence type="ECO:0000313" key="17">
    <source>
        <dbReference type="EMBL" id="PCH58842.1"/>
    </source>
</evidence>
<evidence type="ECO:0000256" key="7">
    <source>
        <dbReference type="ARBA" id="ARBA00022692"/>
    </source>
</evidence>
<dbReference type="GO" id="GO:0006355">
    <property type="term" value="P:regulation of DNA-templated transcription"/>
    <property type="evidence" value="ECO:0007669"/>
    <property type="project" value="InterPro"/>
</dbReference>